<reference evidence="1 2" key="1">
    <citation type="journal article" date="2018" name="Front. Plant Sci.">
        <title>Red Clover (Trifolium pratense) and Zigzag Clover (T. medium) - A Picture of Genomic Similarities and Differences.</title>
        <authorList>
            <person name="Dluhosova J."/>
            <person name="Istvanek J."/>
            <person name="Nedelnik J."/>
            <person name="Repkova J."/>
        </authorList>
    </citation>
    <scope>NUCLEOTIDE SEQUENCE [LARGE SCALE GENOMIC DNA]</scope>
    <source>
        <strain evidence="2">cv. 10/8</strain>
        <tissue evidence="1">Leaf</tissue>
    </source>
</reference>
<keyword evidence="2" id="KW-1185">Reference proteome</keyword>
<accession>A0A392W3X5</accession>
<dbReference type="EMBL" id="LXQA011355406">
    <property type="protein sequence ID" value="MCI94412.1"/>
    <property type="molecule type" value="Genomic_DNA"/>
</dbReference>
<name>A0A392W3X5_9FABA</name>
<comment type="caution">
    <text evidence="1">The sequence shown here is derived from an EMBL/GenBank/DDBJ whole genome shotgun (WGS) entry which is preliminary data.</text>
</comment>
<evidence type="ECO:0000313" key="2">
    <source>
        <dbReference type="Proteomes" id="UP000265520"/>
    </source>
</evidence>
<protein>
    <submittedName>
        <fullName evidence="1">Uncharacterized protein</fullName>
    </submittedName>
</protein>
<evidence type="ECO:0000313" key="1">
    <source>
        <dbReference type="EMBL" id="MCI94412.1"/>
    </source>
</evidence>
<sequence length="37" mass="3891">MGQLTSRVFLSPLGRRVGGSVNPLGFFRGGGVVVRES</sequence>
<dbReference type="AlphaFoldDB" id="A0A392W3X5"/>
<proteinExistence type="predicted"/>
<feature type="non-terminal residue" evidence="1">
    <location>
        <position position="37"/>
    </location>
</feature>
<dbReference type="Proteomes" id="UP000265520">
    <property type="component" value="Unassembled WGS sequence"/>
</dbReference>
<organism evidence="1 2">
    <name type="scientific">Trifolium medium</name>
    <dbReference type="NCBI Taxonomy" id="97028"/>
    <lineage>
        <taxon>Eukaryota</taxon>
        <taxon>Viridiplantae</taxon>
        <taxon>Streptophyta</taxon>
        <taxon>Embryophyta</taxon>
        <taxon>Tracheophyta</taxon>
        <taxon>Spermatophyta</taxon>
        <taxon>Magnoliopsida</taxon>
        <taxon>eudicotyledons</taxon>
        <taxon>Gunneridae</taxon>
        <taxon>Pentapetalae</taxon>
        <taxon>rosids</taxon>
        <taxon>fabids</taxon>
        <taxon>Fabales</taxon>
        <taxon>Fabaceae</taxon>
        <taxon>Papilionoideae</taxon>
        <taxon>50 kb inversion clade</taxon>
        <taxon>NPAAA clade</taxon>
        <taxon>Hologalegina</taxon>
        <taxon>IRL clade</taxon>
        <taxon>Trifolieae</taxon>
        <taxon>Trifolium</taxon>
    </lineage>
</organism>